<dbReference type="GO" id="GO:0001682">
    <property type="term" value="P:tRNA 5'-leader removal"/>
    <property type="evidence" value="ECO:0007669"/>
    <property type="project" value="UniProtKB-UniRule"/>
</dbReference>
<comment type="catalytic activity">
    <reaction evidence="7">
        <text>Endonucleolytic cleavage of RNA, removing 5'-extranucleotides from tRNA precursor.</text>
        <dbReference type="EC" id="3.1.26.5"/>
    </reaction>
</comment>
<name>A0A4R7C5C9_9HYPH</name>
<dbReference type="GO" id="GO:0030677">
    <property type="term" value="C:ribonuclease P complex"/>
    <property type="evidence" value="ECO:0007669"/>
    <property type="project" value="TreeGrafter"/>
</dbReference>
<sequence>MSVQRLLKRADFVAAARGRRFHTERMTVQGLRAPVDVPERGLRLGLTLTKKVGHATERNRIRRRLRAAAAVALPPFSSHPIDIVVIGRREAIACPFPILIEDLSRALASVTRPAADGSRGGGGRRSGSRADSLRGDDA</sequence>
<evidence type="ECO:0000313" key="11">
    <source>
        <dbReference type="Proteomes" id="UP000295122"/>
    </source>
</evidence>
<evidence type="ECO:0000313" key="10">
    <source>
        <dbReference type="EMBL" id="TDR93381.1"/>
    </source>
</evidence>
<protein>
    <recommendedName>
        <fullName evidence="7 8">Ribonuclease P protein component</fullName>
        <shortName evidence="7">RNase P protein</shortName>
        <shortName evidence="7">RNaseP protein</shortName>
        <ecNumber evidence="7 8">3.1.26.5</ecNumber>
    </recommendedName>
    <alternativeName>
        <fullName evidence="7">Protein C5</fullName>
    </alternativeName>
</protein>
<evidence type="ECO:0000256" key="6">
    <source>
        <dbReference type="ARBA" id="ARBA00022884"/>
    </source>
</evidence>
<comment type="similarity">
    <text evidence="7">Belongs to the RnpA family.</text>
</comment>
<keyword evidence="6 7" id="KW-0694">RNA-binding</keyword>
<dbReference type="PANTHER" id="PTHR33992:SF1">
    <property type="entry name" value="RIBONUCLEASE P PROTEIN COMPONENT"/>
    <property type="match status" value="1"/>
</dbReference>
<comment type="caution">
    <text evidence="10">The sequence shown here is derived from an EMBL/GenBank/DDBJ whole genome shotgun (WGS) entry which is preliminary data.</text>
</comment>
<dbReference type="GO" id="GO:0004526">
    <property type="term" value="F:ribonuclease P activity"/>
    <property type="evidence" value="ECO:0007669"/>
    <property type="project" value="UniProtKB-UniRule"/>
</dbReference>
<dbReference type="GO" id="GO:0042781">
    <property type="term" value="F:3'-tRNA processing endoribonuclease activity"/>
    <property type="evidence" value="ECO:0007669"/>
    <property type="project" value="TreeGrafter"/>
</dbReference>
<keyword evidence="4 7" id="KW-0255">Endonuclease</keyword>
<dbReference type="GO" id="GO:0000049">
    <property type="term" value="F:tRNA binding"/>
    <property type="evidence" value="ECO:0007669"/>
    <property type="project" value="UniProtKB-UniRule"/>
</dbReference>
<comment type="subunit">
    <text evidence="7">Consists of a catalytic RNA component (M1 or rnpB) and a protein subunit.</text>
</comment>
<dbReference type="Pfam" id="PF00825">
    <property type="entry name" value="Ribonuclease_P"/>
    <property type="match status" value="1"/>
</dbReference>
<dbReference type="InterPro" id="IPR014721">
    <property type="entry name" value="Ribsml_uS5_D2-typ_fold_subgr"/>
</dbReference>
<dbReference type="Gene3D" id="3.30.230.10">
    <property type="match status" value="1"/>
</dbReference>
<evidence type="ECO:0000256" key="5">
    <source>
        <dbReference type="ARBA" id="ARBA00022801"/>
    </source>
</evidence>
<proteinExistence type="inferred from homology"/>
<evidence type="ECO:0000256" key="4">
    <source>
        <dbReference type="ARBA" id="ARBA00022759"/>
    </source>
</evidence>
<dbReference type="RefSeq" id="WP_133768388.1">
    <property type="nucleotide sequence ID" value="NZ_SNZR01000011.1"/>
</dbReference>
<dbReference type="AlphaFoldDB" id="A0A4R7C5C9"/>
<evidence type="ECO:0000256" key="7">
    <source>
        <dbReference type="HAMAP-Rule" id="MF_00227"/>
    </source>
</evidence>
<dbReference type="HAMAP" id="MF_00227">
    <property type="entry name" value="RNase_P"/>
    <property type="match status" value="1"/>
</dbReference>
<evidence type="ECO:0000256" key="9">
    <source>
        <dbReference type="SAM" id="MobiDB-lite"/>
    </source>
</evidence>
<feature type="region of interest" description="Disordered" evidence="9">
    <location>
        <begin position="111"/>
        <end position="138"/>
    </location>
</feature>
<dbReference type="PANTHER" id="PTHR33992">
    <property type="entry name" value="RIBONUCLEASE P PROTEIN COMPONENT"/>
    <property type="match status" value="1"/>
</dbReference>
<evidence type="ECO:0000256" key="1">
    <source>
        <dbReference type="ARBA" id="ARBA00002663"/>
    </source>
</evidence>
<dbReference type="EC" id="3.1.26.5" evidence="7 8"/>
<keyword evidence="11" id="KW-1185">Reference proteome</keyword>
<reference evidence="10 11" key="1">
    <citation type="submission" date="2019-03" db="EMBL/GenBank/DDBJ databases">
        <title>Genomic Encyclopedia of Type Strains, Phase IV (KMG-IV): sequencing the most valuable type-strain genomes for metagenomic binning, comparative biology and taxonomic classification.</title>
        <authorList>
            <person name="Goeker M."/>
        </authorList>
    </citation>
    <scope>NUCLEOTIDE SEQUENCE [LARGE SCALE GENOMIC DNA]</scope>
    <source>
        <strain evidence="10 11">DSM 25903</strain>
    </source>
</reference>
<dbReference type="OrthoDB" id="9810867at2"/>
<dbReference type="InterPro" id="IPR020568">
    <property type="entry name" value="Ribosomal_Su5_D2-typ_SF"/>
</dbReference>
<dbReference type="EMBL" id="SNZR01000011">
    <property type="protein sequence ID" value="TDR93381.1"/>
    <property type="molecule type" value="Genomic_DNA"/>
</dbReference>
<comment type="function">
    <text evidence="1 7">RNaseP catalyzes the removal of the 5'-leader sequence from pre-tRNA to produce the mature 5'-terminus. It can also cleave other RNA substrates such as 4.5S RNA. The protein component plays an auxiliary but essential role in vivo by binding to the 5'-leader sequence and broadening the substrate specificity of the ribozyme.</text>
</comment>
<dbReference type="Proteomes" id="UP000295122">
    <property type="component" value="Unassembled WGS sequence"/>
</dbReference>
<dbReference type="SUPFAM" id="SSF54211">
    <property type="entry name" value="Ribosomal protein S5 domain 2-like"/>
    <property type="match status" value="1"/>
</dbReference>
<evidence type="ECO:0000256" key="3">
    <source>
        <dbReference type="ARBA" id="ARBA00022722"/>
    </source>
</evidence>
<evidence type="ECO:0000256" key="8">
    <source>
        <dbReference type="NCBIfam" id="TIGR00188"/>
    </source>
</evidence>
<dbReference type="PROSITE" id="PS00648">
    <property type="entry name" value="RIBONUCLEASE_P"/>
    <property type="match status" value="1"/>
</dbReference>
<dbReference type="InterPro" id="IPR000100">
    <property type="entry name" value="RNase_P"/>
</dbReference>
<dbReference type="NCBIfam" id="TIGR00188">
    <property type="entry name" value="rnpA"/>
    <property type="match status" value="1"/>
</dbReference>
<evidence type="ECO:0000256" key="2">
    <source>
        <dbReference type="ARBA" id="ARBA00022694"/>
    </source>
</evidence>
<dbReference type="InterPro" id="IPR020539">
    <property type="entry name" value="RNase_P_CS"/>
</dbReference>
<gene>
    <name evidence="7" type="primary">rnpA</name>
    <name evidence="10" type="ORF">EV668_0642</name>
</gene>
<keyword evidence="2 7" id="KW-0819">tRNA processing</keyword>
<keyword evidence="3 7" id="KW-0540">Nuclease</keyword>
<accession>A0A4R7C5C9</accession>
<organism evidence="10 11">
    <name type="scientific">Enterovirga rhinocerotis</name>
    <dbReference type="NCBI Taxonomy" id="1339210"/>
    <lineage>
        <taxon>Bacteria</taxon>
        <taxon>Pseudomonadati</taxon>
        <taxon>Pseudomonadota</taxon>
        <taxon>Alphaproteobacteria</taxon>
        <taxon>Hyphomicrobiales</taxon>
        <taxon>Methylobacteriaceae</taxon>
        <taxon>Enterovirga</taxon>
    </lineage>
</organism>
<keyword evidence="5 7" id="KW-0378">Hydrolase</keyword>